<evidence type="ECO:0000256" key="2">
    <source>
        <dbReference type="SAM" id="MobiDB-lite"/>
    </source>
</evidence>
<dbReference type="InterPro" id="IPR003673">
    <property type="entry name" value="CoA-Trfase_fam_III"/>
</dbReference>
<organism evidence="3 4">
    <name type="scientific">Amycolatopsis acidicola</name>
    <dbReference type="NCBI Taxonomy" id="2596893"/>
    <lineage>
        <taxon>Bacteria</taxon>
        <taxon>Bacillati</taxon>
        <taxon>Actinomycetota</taxon>
        <taxon>Actinomycetes</taxon>
        <taxon>Pseudonocardiales</taxon>
        <taxon>Pseudonocardiaceae</taxon>
        <taxon>Amycolatopsis</taxon>
    </lineage>
</organism>
<evidence type="ECO:0000313" key="4">
    <source>
        <dbReference type="Proteomes" id="UP000319769"/>
    </source>
</evidence>
<dbReference type="InterPro" id="IPR050483">
    <property type="entry name" value="CoA-transferase_III_domain"/>
</dbReference>
<dbReference type="Pfam" id="PF02515">
    <property type="entry name" value="CoA_transf_3"/>
    <property type="match status" value="1"/>
</dbReference>
<dbReference type="AlphaFoldDB" id="A0A5N0VC78"/>
<evidence type="ECO:0000256" key="1">
    <source>
        <dbReference type="ARBA" id="ARBA00022679"/>
    </source>
</evidence>
<dbReference type="EMBL" id="VMNW02000008">
    <property type="protein sequence ID" value="KAA9163997.1"/>
    <property type="molecule type" value="Genomic_DNA"/>
</dbReference>
<dbReference type="PANTHER" id="PTHR48207:SF3">
    <property type="entry name" value="SUCCINATE--HYDROXYMETHYLGLUTARATE COA-TRANSFERASE"/>
    <property type="match status" value="1"/>
</dbReference>
<sequence length="424" mass="46114">MSTTRTSRRQPACDDEMEDSMNEKQGPLAGVRVADFGHVLAGPYSTMLLAELGAEVIKIESGSKIDEQRVLHGAGASKDPEASSNFFEINLNKRSVTLNLKQERGVELAERIVAKCDVVMENMRPGVMDRLGLGYETLRAVKPDIIMLSLSGFGATGPFRSYTAYAPCFTCFSGQANLTGYADGTPNQLTSSGDSRAGTTGAFAILAALLIRQRTGAGQYIDLSSSEALNQLIGDQMMDWTMNRRSPSRTGNHDAQMAPHNVYRTAGDDEWVSIAVQDDDHWAAFVGILGSPSWATDPDLATSAGRLAREEELDERIAAWTRTRRASDLTEKLQAAGIAAMPSFTAEQVFNDPQLLHRGAITEVDHVRLGRRRTIAPPWLFSRTPARITRPAPQLGEDNDEILGGLLGIQPDELEDHIAVGAVR</sequence>
<evidence type="ECO:0000313" key="3">
    <source>
        <dbReference type="EMBL" id="KAA9163997.1"/>
    </source>
</evidence>
<dbReference type="InterPro" id="IPR023606">
    <property type="entry name" value="CoA-Trfase_III_dom_1_sf"/>
</dbReference>
<reference evidence="3" key="1">
    <citation type="submission" date="2019-09" db="EMBL/GenBank/DDBJ databases">
        <authorList>
            <person name="Teo W.F.A."/>
            <person name="Duangmal K."/>
        </authorList>
    </citation>
    <scope>NUCLEOTIDE SEQUENCE [LARGE SCALE GENOMIC DNA]</scope>
    <source>
        <strain evidence="3">K81G1</strain>
    </source>
</reference>
<name>A0A5N0VC78_9PSEU</name>
<comment type="caution">
    <text evidence="3">The sequence shown here is derived from an EMBL/GenBank/DDBJ whole genome shotgun (WGS) entry which is preliminary data.</text>
</comment>
<dbReference type="InterPro" id="IPR044855">
    <property type="entry name" value="CoA-Trfase_III_dom3_sf"/>
</dbReference>
<dbReference type="OrthoDB" id="4251672at2"/>
<dbReference type="Proteomes" id="UP000319769">
    <property type="component" value="Unassembled WGS sequence"/>
</dbReference>
<keyword evidence="4" id="KW-1185">Reference proteome</keyword>
<protein>
    <submittedName>
        <fullName evidence="3">CoA transferase</fullName>
    </submittedName>
</protein>
<dbReference type="Gene3D" id="3.30.1540.10">
    <property type="entry name" value="formyl-coa transferase, domain 3"/>
    <property type="match status" value="1"/>
</dbReference>
<dbReference type="SUPFAM" id="SSF89796">
    <property type="entry name" value="CoA-transferase family III (CaiB/BaiF)"/>
    <property type="match status" value="1"/>
</dbReference>
<feature type="region of interest" description="Disordered" evidence="2">
    <location>
        <begin position="1"/>
        <end position="22"/>
    </location>
</feature>
<dbReference type="GO" id="GO:0008410">
    <property type="term" value="F:CoA-transferase activity"/>
    <property type="evidence" value="ECO:0007669"/>
    <property type="project" value="TreeGrafter"/>
</dbReference>
<gene>
    <name evidence="3" type="ORF">FPZ12_008220</name>
</gene>
<dbReference type="PANTHER" id="PTHR48207">
    <property type="entry name" value="SUCCINATE--HYDROXYMETHYLGLUTARATE COA-TRANSFERASE"/>
    <property type="match status" value="1"/>
</dbReference>
<accession>A0A5N0VC78</accession>
<proteinExistence type="predicted"/>
<dbReference type="Gene3D" id="3.40.50.10540">
    <property type="entry name" value="Crotonobetainyl-coa:carnitine coa-transferase, domain 1"/>
    <property type="match status" value="1"/>
</dbReference>
<keyword evidence="1 3" id="KW-0808">Transferase</keyword>